<dbReference type="PANTHER" id="PTHR30055">
    <property type="entry name" value="HTH-TYPE TRANSCRIPTIONAL REGULATOR RUTR"/>
    <property type="match status" value="1"/>
</dbReference>
<dbReference type="GO" id="GO:0000976">
    <property type="term" value="F:transcription cis-regulatory region binding"/>
    <property type="evidence" value="ECO:0007669"/>
    <property type="project" value="TreeGrafter"/>
</dbReference>
<evidence type="ECO:0000256" key="3">
    <source>
        <dbReference type="ARBA" id="ARBA00023163"/>
    </source>
</evidence>
<dbReference type="PROSITE" id="PS01081">
    <property type="entry name" value="HTH_TETR_1"/>
    <property type="match status" value="1"/>
</dbReference>
<evidence type="ECO:0000259" key="6">
    <source>
        <dbReference type="PROSITE" id="PS50977"/>
    </source>
</evidence>
<dbReference type="PRINTS" id="PR00455">
    <property type="entry name" value="HTHTETR"/>
</dbReference>
<feature type="DNA-binding region" description="H-T-H motif" evidence="4">
    <location>
        <begin position="29"/>
        <end position="48"/>
    </location>
</feature>
<sequence length="205" mass="21871">MQQRSVITCRRLVTAAAELFDRKGYVNATLGEITGAARVTKGALYFHFASKGELAHAVEEHGCTLLRPVGRPARRRQQLTAADPDRLHPLAGPGAARGSRAPRNFRLSRELRGGEAVGGGFTEAWMTTAWSLLDRAGAAGELRNGADRAGTADAARPRRWPASNCSLPPTCRTRNSPPGSLPCGTSLCPGLVGPSGRTDYRTTPR</sequence>
<dbReference type="Gene3D" id="1.10.357.10">
    <property type="entry name" value="Tetracycline Repressor, domain 2"/>
    <property type="match status" value="1"/>
</dbReference>
<accession>Q9LBV6</accession>
<organism evidence="7">
    <name type="scientific">Streptomyces virginiae</name>
    <name type="common">Streptomyces cinnamonensis</name>
    <dbReference type="NCBI Taxonomy" id="1961"/>
    <lineage>
        <taxon>Bacteria</taxon>
        <taxon>Bacillati</taxon>
        <taxon>Actinomycetota</taxon>
        <taxon>Actinomycetes</taxon>
        <taxon>Kitasatosporales</taxon>
        <taxon>Streptomycetaceae</taxon>
        <taxon>Streptomyces</taxon>
    </lineage>
</organism>
<dbReference type="PROSITE" id="PS50977">
    <property type="entry name" value="HTH_TETR_2"/>
    <property type="match status" value="1"/>
</dbReference>
<evidence type="ECO:0000313" key="7">
    <source>
        <dbReference type="EMBL" id="BAA96295.1"/>
    </source>
</evidence>
<feature type="domain" description="HTH tetR-type" evidence="6">
    <location>
        <begin position="6"/>
        <end position="66"/>
    </location>
</feature>
<keyword evidence="1" id="KW-0805">Transcription regulation</keyword>
<dbReference type="InterPro" id="IPR050109">
    <property type="entry name" value="HTH-type_TetR-like_transc_reg"/>
</dbReference>
<proteinExistence type="predicted"/>
<dbReference type="GO" id="GO:0003700">
    <property type="term" value="F:DNA-binding transcription factor activity"/>
    <property type="evidence" value="ECO:0007669"/>
    <property type="project" value="TreeGrafter"/>
</dbReference>
<dbReference type="InterPro" id="IPR001647">
    <property type="entry name" value="HTH_TetR"/>
</dbReference>
<dbReference type="SMR" id="Q9LBV6"/>
<name>Q9LBV6_STRVG</name>
<evidence type="ECO:0000256" key="1">
    <source>
        <dbReference type="ARBA" id="ARBA00023015"/>
    </source>
</evidence>
<keyword evidence="3" id="KW-0804">Transcription</keyword>
<evidence type="ECO:0000256" key="4">
    <source>
        <dbReference type="PROSITE-ProRule" id="PRU00335"/>
    </source>
</evidence>
<dbReference type="EMBL" id="AB035547">
    <property type="protein sequence ID" value="BAA96295.1"/>
    <property type="molecule type" value="Genomic_DNA"/>
</dbReference>
<evidence type="ECO:0000256" key="2">
    <source>
        <dbReference type="ARBA" id="ARBA00023125"/>
    </source>
</evidence>
<dbReference type="InterPro" id="IPR009057">
    <property type="entry name" value="Homeodomain-like_sf"/>
</dbReference>
<reference evidence="7" key="1">
    <citation type="journal article" date="2000" name="Mol. Microbiol.">
        <title>Identification of an AfsA homologue (BarX) from Streptomyces virginiae as a pleiotropic regulator controlling autoregulator biosynthesis, virginiamycin biosynthesis and virginiamycin M1 resistance.</title>
        <authorList>
            <person name="Kawachi R."/>
            <person name="Akashi T."/>
            <person name="Kamitani Y."/>
            <person name="Sy A."/>
            <person name="Wangchaisoonthorn U."/>
            <person name="Nihira T."/>
            <person name="Yamada Y."/>
        </authorList>
    </citation>
    <scope>NUCLEOTIDE SEQUENCE</scope>
    <source>
        <strain evidence="7">MAFF 10-06014</strain>
    </source>
</reference>
<gene>
    <name evidence="7" type="primary">barZ</name>
</gene>
<evidence type="ECO:0000256" key="5">
    <source>
        <dbReference type="SAM" id="MobiDB-lite"/>
    </source>
</evidence>
<dbReference type="AlphaFoldDB" id="Q9LBV6"/>
<dbReference type="SUPFAM" id="SSF46689">
    <property type="entry name" value="Homeodomain-like"/>
    <property type="match status" value="1"/>
</dbReference>
<dbReference type="InterPro" id="IPR023772">
    <property type="entry name" value="DNA-bd_HTH_TetR-type_CS"/>
</dbReference>
<feature type="compositionally biased region" description="Low complexity" evidence="5">
    <location>
        <begin position="89"/>
        <end position="102"/>
    </location>
</feature>
<keyword evidence="2 4" id="KW-0238">DNA-binding</keyword>
<dbReference type="Pfam" id="PF00440">
    <property type="entry name" value="TetR_N"/>
    <property type="match status" value="1"/>
</dbReference>
<feature type="region of interest" description="Disordered" evidence="5">
    <location>
        <begin position="144"/>
        <end position="186"/>
    </location>
</feature>
<feature type="region of interest" description="Disordered" evidence="5">
    <location>
        <begin position="69"/>
        <end position="104"/>
    </location>
</feature>
<feature type="compositionally biased region" description="Polar residues" evidence="5">
    <location>
        <begin position="163"/>
        <end position="178"/>
    </location>
</feature>
<dbReference type="PANTHER" id="PTHR30055:SF234">
    <property type="entry name" value="HTH-TYPE TRANSCRIPTIONAL REGULATOR BETI"/>
    <property type="match status" value="1"/>
</dbReference>
<protein>
    <submittedName>
        <fullName evidence="7">BarZ</fullName>
    </submittedName>
</protein>